<dbReference type="EMBL" id="JAHRIO010070757">
    <property type="protein sequence ID" value="MEQ2181517.1"/>
    <property type="molecule type" value="Genomic_DNA"/>
</dbReference>
<name>A0ABV0PDH4_9TELE</name>
<sequence length="140" mass="15815">EALAQACDYIRKMRADMGGTNILAPLTWIVRQPTFRCHPRLLFLLTDGAISNTGKVIELVRSHARYIRRMIKSLKKTMSPVLSDISIEWLFPETKEVLLSPVGNTFLFPGDSLIGYSVVCDTTRFHDNPKSVRHLLKGNS</sequence>
<keyword evidence="3" id="KW-1185">Reference proteome</keyword>
<organism evidence="2 3">
    <name type="scientific">Goodea atripinnis</name>
    <dbReference type="NCBI Taxonomy" id="208336"/>
    <lineage>
        <taxon>Eukaryota</taxon>
        <taxon>Metazoa</taxon>
        <taxon>Chordata</taxon>
        <taxon>Craniata</taxon>
        <taxon>Vertebrata</taxon>
        <taxon>Euteleostomi</taxon>
        <taxon>Actinopterygii</taxon>
        <taxon>Neopterygii</taxon>
        <taxon>Teleostei</taxon>
        <taxon>Neoteleostei</taxon>
        <taxon>Acanthomorphata</taxon>
        <taxon>Ovalentaria</taxon>
        <taxon>Atherinomorphae</taxon>
        <taxon>Cyprinodontiformes</taxon>
        <taxon>Goodeidae</taxon>
        <taxon>Goodea</taxon>
    </lineage>
</organism>
<protein>
    <recommendedName>
        <fullName evidence="1">VWFA domain-containing protein</fullName>
    </recommendedName>
</protein>
<dbReference type="InterPro" id="IPR036465">
    <property type="entry name" value="vWFA_dom_sf"/>
</dbReference>
<feature type="domain" description="VWFA" evidence="1">
    <location>
        <begin position="2"/>
        <end position="79"/>
    </location>
</feature>
<dbReference type="InterPro" id="IPR052627">
    <property type="entry name" value="VWA_domain-containing"/>
</dbReference>
<dbReference type="PANTHER" id="PTHR46299">
    <property type="entry name" value="VON WILLEBRAND FACTOR A DOMAIN-CONTAINING PROTEIN 5B2-RELATED"/>
    <property type="match status" value="1"/>
</dbReference>
<dbReference type="Proteomes" id="UP001476798">
    <property type="component" value="Unassembled WGS sequence"/>
</dbReference>
<evidence type="ECO:0000313" key="3">
    <source>
        <dbReference type="Proteomes" id="UP001476798"/>
    </source>
</evidence>
<comment type="caution">
    <text evidence="2">The sequence shown here is derived from an EMBL/GenBank/DDBJ whole genome shotgun (WGS) entry which is preliminary data.</text>
</comment>
<feature type="non-terminal residue" evidence="2">
    <location>
        <position position="1"/>
    </location>
</feature>
<dbReference type="SUPFAM" id="SSF53300">
    <property type="entry name" value="vWA-like"/>
    <property type="match status" value="1"/>
</dbReference>
<accession>A0ABV0PDH4</accession>
<gene>
    <name evidence="2" type="ORF">GOODEAATRI_012383</name>
</gene>
<evidence type="ECO:0000313" key="2">
    <source>
        <dbReference type="EMBL" id="MEQ2181517.1"/>
    </source>
</evidence>
<reference evidence="2 3" key="1">
    <citation type="submission" date="2021-06" db="EMBL/GenBank/DDBJ databases">
        <authorList>
            <person name="Palmer J.M."/>
        </authorList>
    </citation>
    <scope>NUCLEOTIDE SEQUENCE [LARGE SCALE GENOMIC DNA]</scope>
    <source>
        <strain evidence="2 3">GA_2019</strain>
        <tissue evidence="2">Muscle</tissue>
    </source>
</reference>
<dbReference type="InterPro" id="IPR002035">
    <property type="entry name" value="VWF_A"/>
</dbReference>
<dbReference type="PANTHER" id="PTHR46299:SF1">
    <property type="entry name" value="VON WILLEBRAND FACTOR A DOMAIN-CONTAINING PROTEIN 5B1"/>
    <property type="match status" value="1"/>
</dbReference>
<proteinExistence type="predicted"/>
<dbReference type="Pfam" id="PF13768">
    <property type="entry name" value="VWA_3"/>
    <property type="match status" value="1"/>
</dbReference>
<evidence type="ECO:0000259" key="1">
    <source>
        <dbReference type="Pfam" id="PF13768"/>
    </source>
</evidence>